<feature type="domain" description="Beta-lactamase-related" evidence="1">
    <location>
        <begin position="1"/>
        <end position="76"/>
    </location>
</feature>
<organism evidence="2 3">
    <name type="scientific">Bradyrhizobium arachidis</name>
    <dbReference type="NCBI Taxonomy" id="858423"/>
    <lineage>
        <taxon>Bacteria</taxon>
        <taxon>Pseudomonadati</taxon>
        <taxon>Pseudomonadota</taxon>
        <taxon>Alphaproteobacteria</taxon>
        <taxon>Hyphomicrobiales</taxon>
        <taxon>Nitrobacteraceae</taxon>
        <taxon>Bradyrhizobium</taxon>
    </lineage>
</organism>
<dbReference type="InterPro" id="IPR012338">
    <property type="entry name" value="Beta-lactam/transpept-like"/>
</dbReference>
<accession>A0AAE7TKY5</accession>
<reference evidence="2 3" key="1">
    <citation type="submission" date="2018-06" db="EMBL/GenBank/DDBJ databases">
        <title>Comparative genomics of Bradyrhizobium nodulating Arachidis hypogaea.</title>
        <authorList>
            <person name="Li Y."/>
        </authorList>
    </citation>
    <scope>NUCLEOTIDE SEQUENCE [LARGE SCALE GENOMIC DNA]</scope>
    <source>
        <strain evidence="2 3">CCBAU 051107</strain>
    </source>
</reference>
<proteinExistence type="predicted"/>
<dbReference type="SUPFAM" id="SSF56601">
    <property type="entry name" value="beta-lactamase/transpeptidase-like"/>
    <property type="match status" value="1"/>
</dbReference>
<dbReference type="InterPro" id="IPR001466">
    <property type="entry name" value="Beta-lactam-related"/>
</dbReference>
<dbReference type="KEGG" id="barh:WN72_44735"/>
<sequence>MFRIASATKPMVAATTLALVEEGKLRLDEPVDRRLPELASRRVVKTLSGQVNETVSARRPVLVSDLLTMRMGRGGSWWLAITRSRRPLWRPICSFLPNARAVTRRVVGAFVAPASHGSSRRRLAI</sequence>
<name>A0AAE7TKY5_9BRAD</name>
<dbReference type="Gene3D" id="3.40.710.10">
    <property type="entry name" value="DD-peptidase/beta-lactamase superfamily"/>
    <property type="match status" value="1"/>
</dbReference>
<dbReference type="Proteomes" id="UP000594015">
    <property type="component" value="Chromosome"/>
</dbReference>
<protein>
    <recommendedName>
        <fullName evidence="1">Beta-lactamase-related domain-containing protein</fullName>
    </recommendedName>
</protein>
<dbReference type="PANTHER" id="PTHR43283">
    <property type="entry name" value="BETA-LACTAMASE-RELATED"/>
    <property type="match status" value="1"/>
</dbReference>
<evidence type="ECO:0000313" key="3">
    <source>
        <dbReference type="Proteomes" id="UP000594015"/>
    </source>
</evidence>
<dbReference type="PANTHER" id="PTHR43283:SF3">
    <property type="entry name" value="BETA-LACTAMASE FAMILY PROTEIN (AFU_ORTHOLOGUE AFUA_5G07500)"/>
    <property type="match status" value="1"/>
</dbReference>
<dbReference type="EMBL" id="CP030050">
    <property type="protein sequence ID" value="QOZ72608.1"/>
    <property type="molecule type" value="Genomic_DNA"/>
</dbReference>
<dbReference type="Pfam" id="PF00144">
    <property type="entry name" value="Beta-lactamase"/>
    <property type="match status" value="1"/>
</dbReference>
<evidence type="ECO:0000313" key="2">
    <source>
        <dbReference type="EMBL" id="QOZ72608.1"/>
    </source>
</evidence>
<gene>
    <name evidence="2" type="ORF">WN72_44735</name>
</gene>
<dbReference type="AlphaFoldDB" id="A0AAE7TKY5"/>
<evidence type="ECO:0000259" key="1">
    <source>
        <dbReference type="Pfam" id="PF00144"/>
    </source>
</evidence>
<dbReference type="InterPro" id="IPR050789">
    <property type="entry name" value="Diverse_Enzym_Activities"/>
</dbReference>